<dbReference type="PANTHER" id="PTHR11562:SF17">
    <property type="entry name" value="RE54080P-RELATED"/>
    <property type="match status" value="1"/>
</dbReference>
<dbReference type="InterPro" id="IPR036837">
    <property type="entry name" value="Cation_efflux_CTD_sf"/>
</dbReference>
<dbReference type="Pfam" id="PF01545">
    <property type="entry name" value="Cation_efflux"/>
    <property type="match status" value="1"/>
</dbReference>
<comment type="similarity">
    <text evidence="2">Belongs to the cation diffusion facilitator (CDF) transporter (TC 2.A.4) family. SLC30A subfamily.</text>
</comment>
<dbReference type="SUPFAM" id="SSF160240">
    <property type="entry name" value="Cation efflux protein cytoplasmic domain-like"/>
    <property type="match status" value="1"/>
</dbReference>
<gene>
    <name evidence="11" type="ORF">Q4T40_02570</name>
</gene>
<keyword evidence="5 8" id="KW-1133">Transmembrane helix</keyword>
<dbReference type="InterPro" id="IPR002524">
    <property type="entry name" value="Cation_efflux"/>
</dbReference>
<evidence type="ECO:0000256" key="3">
    <source>
        <dbReference type="ARBA" id="ARBA00022448"/>
    </source>
</evidence>
<feature type="transmembrane region" description="Helical" evidence="8">
    <location>
        <begin position="167"/>
        <end position="185"/>
    </location>
</feature>
<evidence type="ECO:0000256" key="1">
    <source>
        <dbReference type="ARBA" id="ARBA00004141"/>
    </source>
</evidence>
<dbReference type="PANTHER" id="PTHR11562">
    <property type="entry name" value="CATION EFFLUX PROTEIN/ ZINC TRANSPORTER"/>
    <property type="match status" value="1"/>
</dbReference>
<evidence type="ECO:0000259" key="10">
    <source>
        <dbReference type="Pfam" id="PF16916"/>
    </source>
</evidence>
<keyword evidence="6" id="KW-0406">Ion transport</keyword>
<comment type="subcellular location">
    <subcellularLocation>
        <location evidence="1">Membrane</location>
        <topology evidence="1">Multi-pass membrane protein</topology>
    </subcellularLocation>
</comment>
<dbReference type="InterPro" id="IPR050681">
    <property type="entry name" value="CDF/SLC30A"/>
</dbReference>
<dbReference type="Proteomes" id="UP001254848">
    <property type="component" value="Unassembled WGS sequence"/>
</dbReference>
<evidence type="ECO:0000256" key="7">
    <source>
        <dbReference type="ARBA" id="ARBA00023136"/>
    </source>
</evidence>
<sequence>MLISFTLTATIMVVEFVGGVITNSLALISDAGHMLSDAGSLLLSLLAVWYAAKPPSSNKTFGFYRFEILAALLNGATLFLIAGIIMWEAYHRIWQPPAVQSGTMIIIAAIGLLTNLASAWALTHHGDTANVNVRSAYLHILGDALGSVGAITAGVLIYFFRWYWADPAVSVIVGLLILRSAWHVIDEALRILMEGTPPTIDWADVKDTLSKIPGIKDVHDLHIWSLTSGVDTLTCHLLIDHGIDPQQILQEAIKQIAEKYKIHHTTIQVETEDFYQRICSETACPII</sequence>
<name>A0ABU3NTG7_9FIRM</name>
<reference evidence="11 12" key="1">
    <citation type="submission" date="2023-07" db="EMBL/GenBank/DDBJ databases">
        <title>The novel representative of Negativicutes class, Anaeroselena agilis gen. nov. sp. nov.</title>
        <authorList>
            <person name="Prokofeva M.I."/>
            <person name="Elcheninov A.G."/>
            <person name="Klyukina A."/>
            <person name="Kublanov I.V."/>
            <person name="Frolov E.N."/>
            <person name="Podosokorskaya O.A."/>
        </authorList>
    </citation>
    <scope>NUCLEOTIDE SEQUENCE [LARGE SCALE GENOMIC DNA]</scope>
    <source>
        <strain evidence="11 12">4137-cl</strain>
    </source>
</reference>
<feature type="transmembrane region" description="Helical" evidence="8">
    <location>
        <begin position="135"/>
        <end position="161"/>
    </location>
</feature>
<feature type="domain" description="Cation efflux protein cytoplasmic" evidence="10">
    <location>
        <begin position="197"/>
        <end position="271"/>
    </location>
</feature>
<keyword evidence="7 8" id="KW-0472">Membrane</keyword>
<feature type="transmembrane region" description="Helical" evidence="8">
    <location>
        <begin position="34"/>
        <end position="52"/>
    </location>
</feature>
<evidence type="ECO:0000313" key="11">
    <source>
        <dbReference type="EMBL" id="MDT8900119.1"/>
    </source>
</evidence>
<dbReference type="InterPro" id="IPR058533">
    <property type="entry name" value="Cation_efflux_TM"/>
</dbReference>
<dbReference type="InterPro" id="IPR027470">
    <property type="entry name" value="Cation_efflux_CTD"/>
</dbReference>
<feature type="domain" description="Cation efflux protein transmembrane" evidence="9">
    <location>
        <begin position="2"/>
        <end position="193"/>
    </location>
</feature>
<feature type="transmembrane region" description="Helical" evidence="8">
    <location>
        <begin position="99"/>
        <end position="123"/>
    </location>
</feature>
<proteinExistence type="inferred from homology"/>
<dbReference type="Gene3D" id="1.20.1510.10">
    <property type="entry name" value="Cation efflux protein transmembrane domain"/>
    <property type="match status" value="1"/>
</dbReference>
<evidence type="ECO:0000256" key="2">
    <source>
        <dbReference type="ARBA" id="ARBA00008873"/>
    </source>
</evidence>
<dbReference type="SUPFAM" id="SSF161111">
    <property type="entry name" value="Cation efflux protein transmembrane domain-like"/>
    <property type="match status" value="1"/>
</dbReference>
<dbReference type="Pfam" id="PF16916">
    <property type="entry name" value="ZT_dimer"/>
    <property type="match status" value="1"/>
</dbReference>
<evidence type="ECO:0000259" key="9">
    <source>
        <dbReference type="Pfam" id="PF01545"/>
    </source>
</evidence>
<organism evidence="11 12">
    <name type="scientific">Anaeroselena agilis</name>
    <dbReference type="NCBI Taxonomy" id="3063788"/>
    <lineage>
        <taxon>Bacteria</taxon>
        <taxon>Bacillati</taxon>
        <taxon>Bacillota</taxon>
        <taxon>Negativicutes</taxon>
        <taxon>Acetonemataceae</taxon>
        <taxon>Anaeroselena</taxon>
    </lineage>
</organism>
<dbReference type="InterPro" id="IPR027469">
    <property type="entry name" value="Cation_efflux_TMD_sf"/>
</dbReference>
<dbReference type="NCBIfam" id="TIGR01297">
    <property type="entry name" value="CDF"/>
    <property type="match status" value="1"/>
</dbReference>
<evidence type="ECO:0000256" key="6">
    <source>
        <dbReference type="ARBA" id="ARBA00023065"/>
    </source>
</evidence>
<comment type="caution">
    <text evidence="11">The sequence shown here is derived from an EMBL/GenBank/DDBJ whole genome shotgun (WGS) entry which is preliminary data.</text>
</comment>
<feature type="transmembrane region" description="Helical" evidence="8">
    <location>
        <begin position="7"/>
        <end position="28"/>
    </location>
</feature>
<dbReference type="EMBL" id="JAUOZS010000001">
    <property type="protein sequence ID" value="MDT8900119.1"/>
    <property type="molecule type" value="Genomic_DNA"/>
</dbReference>
<feature type="transmembrane region" description="Helical" evidence="8">
    <location>
        <begin position="64"/>
        <end position="87"/>
    </location>
</feature>
<dbReference type="RefSeq" id="WP_413778677.1">
    <property type="nucleotide sequence ID" value="NZ_JAUOZS010000001.1"/>
</dbReference>
<protein>
    <submittedName>
        <fullName evidence="11">Cation diffusion facilitator family transporter</fullName>
    </submittedName>
</protein>
<evidence type="ECO:0000313" key="12">
    <source>
        <dbReference type="Proteomes" id="UP001254848"/>
    </source>
</evidence>
<evidence type="ECO:0000256" key="8">
    <source>
        <dbReference type="SAM" id="Phobius"/>
    </source>
</evidence>
<keyword evidence="3" id="KW-0813">Transport</keyword>
<evidence type="ECO:0000256" key="4">
    <source>
        <dbReference type="ARBA" id="ARBA00022692"/>
    </source>
</evidence>
<evidence type="ECO:0000256" key="5">
    <source>
        <dbReference type="ARBA" id="ARBA00022989"/>
    </source>
</evidence>
<keyword evidence="4 8" id="KW-0812">Transmembrane</keyword>
<keyword evidence="12" id="KW-1185">Reference proteome</keyword>
<accession>A0ABU3NTG7</accession>